<evidence type="ECO:0000256" key="1">
    <source>
        <dbReference type="ARBA" id="ARBA00004651"/>
    </source>
</evidence>
<dbReference type="PANTHER" id="PTHR34582:SF6">
    <property type="entry name" value="UPF0702 TRANSMEMBRANE PROTEIN YCAP"/>
    <property type="match status" value="1"/>
</dbReference>
<evidence type="ECO:0000256" key="4">
    <source>
        <dbReference type="ARBA" id="ARBA00022692"/>
    </source>
</evidence>
<evidence type="ECO:0000313" key="10">
    <source>
        <dbReference type="Proteomes" id="UP000301475"/>
    </source>
</evidence>
<protein>
    <submittedName>
        <fullName evidence="9">DUF421 domain-containing protein</fullName>
    </submittedName>
</protein>
<feature type="domain" description="YetF C-terminal" evidence="8">
    <location>
        <begin position="79"/>
        <end position="210"/>
    </location>
</feature>
<dbReference type="PANTHER" id="PTHR34582">
    <property type="entry name" value="UPF0702 TRANSMEMBRANE PROTEIN YCAP"/>
    <property type="match status" value="1"/>
</dbReference>
<feature type="transmembrane region" description="Helical" evidence="7">
    <location>
        <begin position="6"/>
        <end position="23"/>
    </location>
</feature>
<keyword evidence="6 7" id="KW-0472">Membrane</keyword>
<comment type="subcellular location">
    <subcellularLocation>
        <location evidence="1">Cell membrane</location>
        <topology evidence="1">Multi-pass membrane protein</topology>
    </subcellularLocation>
</comment>
<dbReference type="OrthoDB" id="1682423at2"/>
<dbReference type="AlphaFoldDB" id="A0A4P8XWI5"/>
<organism evidence="9 10">
    <name type="scientific">Ruminococcus bovis</name>
    <dbReference type="NCBI Taxonomy" id="2564099"/>
    <lineage>
        <taxon>Bacteria</taxon>
        <taxon>Bacillati</taxon>
        <taxon>Bacillota</taxon>
        <taxon>Clostridia</taxon>
        <taxon>Eubacteriales</taxon>
        <taxon>Oscillospiraceae</taxon>
        <taxon>Ruminococcus</taxon>
    </lineage>
</organism>
<dbReference type="RefSeq" id="WP_138157514.1">
    <property type="nucleotide sequence ID" value="NZ_CP039381.1"/>
</dbReference>
<keyword evidence="4 7" id="KW-0812">Transmembrane</keyword>
<dbReference type="Proteomes" id="UP000301475">
    <property type="component" value="Chromosome"/>
</dbReference>
<evidence type="ECO:0000313" key="9">
    <source>
        <dbReference type="EMBL" id="QCT07506.1"/>
    </source>
</evidence>
<dbReference type="KEGG" id="ruj:E5Z56_09130"/>
<comment type="similarity">
    <text evidence="2">Belongs to the UPF0702 family.</text>
</comment>
<proteinExistence type="inferred from homology"/>
<dbReference type="Pfam" id="PF04239">
    <property type="entry name" value="DUF421"/>
    <property type="match status" value="1"/>
</dbReference>
<gene>
    <name evidence="9" type="ORF">E5Z56_09130</name>
</gene>
<keyword evidence="5 7" id="KW-1133">Transmembrane helix</keyword>
<evidence type="ECO:0000259" key="8">
    <source>
        <dbReference type="Pfam" id="PF04239"/>
    </source>
</evidence>
<dbReference type="InterPro" id="IPR023090">
    <property type="entry name" value="UPF0702_alpha/beta_dom_sf"/>
</dbReference>
<dbReference type="EMBL" id="CP039381">
    <property type="protein sequence ID" value="QCT07506.1"/>
    <property type="molecule type" value="Genomic_DNA"/>
</dbReference>
<evidence type="ECO:0000256" key="5">
    <source>
        <dbReference type="ARBA" id="ARBA00022989"/>
    </source>
</evidence>
<accession>A0A4P8XWI5</accession>
<keyword evidence="10" id="KW-1185">Reference proteome</keyword>
<sequence length="222" mass="25359">MLISIIRTVILYIFIMFSLRVMGKRQLSEMQTSELVITLLISDIAVMPMQNTSTPLVSGIVPILILISLEIVFSVIMLKSGKFRKIVCGSPEMVIKDGRILQNQLRRLRMTTEDLCVQLRQQGIFSLEDVQYCIVETNGDVSVLEKPEKRTPSAEDLGIEIPDTGIEAVVINDSRYLSNSLELCNLDTKWVDKILKQNHIKLEDVFIMTANRKKEYNIIRRD</sequence>
<keyword evidence="3" id="KW-1003">Cell membrane</keyword>
<evidence type="ECO:0000256" key="6">
    <source>
        <dbReference type="ARBA" id="ARBA00023136"/>
    </source>
</evidence>
<evidence type="ECO:0000256" key="2">
    <source>
        <dbReference type="ARBA" id="ARBA00006448"/>
    </source>
</evidence>
<evidence type="ECO:0000256" key="3">
    <source>
        <dbReference type="ARBA" id="ARBA00022475"/>
    </source>
</evidence>
<evidence type="ECO:0000256" key="7">
    <source>
        <dbReference type="SAM" id="Phobius"/>
    </source>
</evidence>
<reference evidence="9 10" key="1">
    <citation type="submission" date="2019-04" db="EMBL/GenBank/DDBJ databases">
        <authorList>
            <person name="Embree M."/>
            <person name="Gaffney J.R."/>
        </authorList>
    </citation>
    <scope>NUCLEOTIDE SEQUENCE [LARGE SCALE GENOMIC DNA]</scope>
    <source>
        <strain evidence="9 10">JE7A12</strain>
    </source>
</reference>
<dbReference type="Gene3D" id="3.30.240.20">
    <property type="entry name" value="bsu07140 like domains"/>
    <property type="match status" value="2"/>
</dbReference>
<dbReference type="InterPro" id="IPR007353">
    <property type="entry name" value="DUF421"/>
</dbReference>
<dbReference type="GO" id="GO:0005886">
    <property type="term" value="C:plasma membrane"/>
    <property type="evidence" value="ECO:0007669"/>
    <property type="project" value="UniProtKB-SubCell"/>
</dbReference>
<feature type="transmembrane region" description="Helical" evidence="7">
    <location>
        <begin position="56"/>
        <end position="78"/>
    </location>
</feature>
<name>A0A4P8XWI5_9FIRM</name>